<protein>
    <submittedName>
        <fullName evidence="4">YncE family protein</fullName>
    </submittedName>
</protein>
<sequence length="560" mass="56626">MKSVSRNIPRSCHKIKRPRAGRRARCARSLTTSRAAPPSSRRGAVRGIRVVRMVPVRARGAGPCVLALPSVGRAEDRTSVSRAAGGWMSGIAVSDTPGRGRARRGGGGGPWWAPARTGFAGLALLAAAVVPSASATTQPVPVPAAGTFAYVANGLAGSLSVIDTADNTVTSTIDVGDDPNGVAVSPDGSRVFVANRLSDTVSLVVPAAEAALSVPVGDNPVGVAVSPDGTRAYVTNTISNNMTVLAADAIPPSVIATVHVGTRPQDVAIAVNGTRAYVANLLDGTVAVVDTTDNTLLTTVPVGQLPQGVAASPDGTRVYVTNFGDGTLSVIETASNTVLSTVPLGNGTSPADVAVSRDGSRAYVADFGSDDVSVIDTAANPPAVIAAVPVGEEPLGVALTPDGSRAYVTSSMDNTVSVIDTATRTVTDTIGGFDIPLGVATATRGVGGAPTSLTLTEEHRGHGNGHGRDASGVRGERGPTLKARLTAGGRPLAGQSILFAGDSHVWCTETTDSRGRAACVVRGKQDDDACYTATFPGDGTHAPATATTCTERRGAVDGKR</sequence>
<dbReference type="Proteomes" id="UP000325563">
    <property type="component" value="Chromosome"/>
</dbReference>
<evidence type="ECO:0000259" key="3">
    <source>
        <dbReference type="Pfam" id="PF21783"/>
    </source>
</evidence>
<keyword evidence="5" id="KW-1185">Reference proteome</keyword>
<dbReference type="Pfam" id="PF21783">
    <property type="entry name" value="YNCE"/>
    <property type="match status" value="1"/>
</dbReference>
<reference evidence="4 5" key="1">
    <citation type="submission" date="2017-09" db="EMBL/GenBank/DDBJ databases">
        <authorList>
            <person name="Lee N."/>
            <person name="Cho B.-K."/>
        </authorList>
    </citation>
    <scope>NUCLEOTIDE SEQUENCE [LARGE SCALE GENOMIC DNA]</scope>
    <source>
        <strain evidence="4 5">ATCC 27476</strain>
    </source>
</reference>
<dbReference type="NCBIfam" id="TIGR02276">
    <property type="entry name" value="beta_rpt_yvtn"/>
    <property type="match status" value="6"/>
</dbReference>
<proteinExistence type="predicted"/>
<dbReference type="SUPFAM" id="SSF50974">
    <property type="entry name" value="Nitrous oxide reductase, N-terminal domain"/>
    <property type="match status" value="1"/>
</dbReference>
<dbReference type="Pfam" id="PF10282">
    <property type="entry name" value="Lactonase"/>
    <property type="match status" value="1"/>
</dbReference>
<evidence type="ECO:0000313" key="4">
    <source>
        <dbReference type="EMBL" id="QEV49068.1"/>
    </source>
</evidence>
<feature type="region of interest" description="Disordered" evidence="2">
    <location>
        <begin position="16"/>
        <end position="43"/>
    </location>
</feature>
<feature type="compositionally biased region" description="Basic and acidic residues" evidence="2">
    <location>
        <begin position="456"/>
        <end position="476"/>
    </location>
</feature>
<dbReference type="PANTHER" id="PTHR47197:SF3">
    <property type="entry name" value="DIHYDRO-HEME D1 DEHYDROGENASE"/>
    <property type="match status" value="1"/>
</dbReference>
<keyword evidence="1" id="KW-0732">Signal</keyword>
<dbReference type="PANTHER" id="PTHR47197">
    <property type="entry name" value="PROTEIN NIRF"/>
    <property type="match status" value="1"/>
</dbReference>
<feature type="region of interest" description="Disordered" evidence="2">
    <location>
        <begin position="449"/>
        <end position="476"/>
    </location>
</feature>
<dbReference type="Gene3D" id="2.130.10.10">
    <property type="entry name" value="YVTN repeat-like/Quinoprotein amine dehydrogenase"/>
    <property type="match status" value="2"/>
</dbReference>
<dbReference type="KEGG" id="svn:CP980_31905"/>
<dbReference type="AlphaFoldDB" id="A0A5J6JNK7"/>
<evidence type="ECO:0000313" key="5">
    <source>
        <dbReference type="Proteomes" id="UP000325563"/>
    </source>
</evidence>
<dbReference type="InterPro" id="IPR015943">
    <property type="entry name" value="WD40/YVTN_repeat-like_dom_sf"/>
</dbReference>
<dbReference type="EMBL" id="CP023692">
    <property type="protein sequence ID" value="QEV49068.1"/>
    <property type="molecule type" value="Genomic_DNA"/>
</dbReference>
<name>A0A5J6JNK7_STRVI</name>
<dbReference type="InterPro" id="IPR011964">
    <property type="entry name" value="YVTN_b-propeller_repeat"/>
</dbReference>
<accession>A0A5J6JNK7</accession>
<organism evidence="4 5">
    <name type="scientific">Streptomyces vinaceus</name>
    <dbReference type="NCBI Taxonomy" id="1960"/>
    <lineage>
        <taxon>Bacteria</taxon>
        <taxon>Bacillati</taxon>
        <taxon>Actinomycetota</taxon>
        <taxon>Actinomycetes</taxon>
        <taxon>Kitasatosporales</taxon>
        <taxon>Streptomycetaceae</taxon>
        <taxon>Streptomyces</taxon>
    </lineage>
</organism>
<dbReference type="InterPro" id="IPR011045">
    <property type="entry name" value="N2O_reductase_N"/>
</dbReference>
<evidence type="ECO:0000256" key="2">
    <source>
        <dbReference type="SAM" id="MobiDB-lite"/>
    </source>
</evidence>
<dbReference type="InterPro" id="IPR051200">
    <property type="entry name" value="Host-pathogen_enzymatic-act"/>
</dbReference>
<dbReference type="InterPro" id="IPR048433">
    <property type="entry name" value="YNCE-like_beta-prop"/>
</dbReference>
<feature type="domain" description="YNCE-like beta-propeller" evidence="3">
    <location>
        <begin position="122"/>
        <end position="236"/>
    </location>
</feature>
<dbReference type="InterPro" id="IPR019405">
    <property type="entry name" value="Lactonase_7-beta_prop"/>
</dbReference>
<gene>
    <name evidence="4" type="ORF">CP980_31905</name>
</gene>
<feature type="compositionally biased region" description="Basic residues" evidence="2">
    <location>
        <begin position="16"/>
        <end position="26"/>
    </location>
</feature>
<evidence type="ECO:0000256" key="1">
    <source>
        <dbReference type="ARBA" id="ARBA00022729"/>
    </source>
</evidence>